<comment type="caution">
    <text evidence="1">The sequence shown here is derived from an EMBL/GenBank/DDBJ whole genome shotgun (WGS) entry which is preliminary data.</text>
</comment>
<dbReference type="PIRSF" id="PIRSF028291">
    <property type="entry name" value="UCP028291"/>
    <property type="match status" value="1"/>
</dbReference>
<dbReference type="AlphaFoldDB" id="A0A9X8ME97"/>
<dbReference type="GeneID" id="300268932"/>
<evidence type="ECO:0008006" key="3">
    <source>
        <dbReference type="Google" id="ProtNLM"/>
    </source>
</evidence>
<accession>A0A9X8ME97</accession>
<reference evidence="1 2" key="1">
    <citation type="submission" date="2016-10" db="EMBL/GenBank/DDBJ databases">
        <authorList>
            <person name="Varghese N."/>
            <person name="Submissions S."/>
        </authorList>
    </citation>
    <scope>NUCLEOTIDE SEQUENCE [LARGE SCALE GENOMIC DNA]</scope>
    <source>
        <strain evidence="1 2">LMG 21974</strain>
    </source>
</reference>
<dbReference type="Pfam" id="PF09981">
    <property type="entry name" value="DUF2218"/>
    <property type="match status" value="1"/>
</dbReference>
<dbReference type="EMBL" id="FOEV01000009">
    <property type="protein sequence ID" value="SEQ83971.1"/>
    <property type="molecule type" value="Genomic_DNA"/>
</dbReference>
<name>A0A9X8ME97_9PSED</name>
<sequence>MTISTARITTATPSRYITRLCKHWGHKFEVTFDEQKGLIQFPAGTCQLEAQDGVLLAKIEFPSEDLEKMEEVVADHLQRMGSGEALIIEWARA</sequence>
<dbReference type="InterPro" id="IPR014543">
    <property type="entry name" value="UCP028291"/>
</dbReference>
<organism evidence="1 2">
    <name type="scientific">Pseudomonas lutea</name>
    <dbReference type="NCBI Taxonomy" id="243924"/>
    <lineage>
        <taxon>Bacteria</taxon>
        <taxon>Pseudomonadati</taxon>
        <taxon>Pseudomonadota</taxon>
        <taxon>Gammaproteobacteria</taxon>
        <taxon>Pseudomonadales</taxon>
        <taxon>Pseudomonadaceae</taxon>
        <taxon>Pseudomonas</taxon>
    </lineage>
</organism>
<dbReference type="Gene3D" id="3.30.310.50">
    <property type="entry name" value="Alpha-D-phosphohexomutase, C-terminal domain"/>
    <property type="match status" value="1"/>
</dbReference>
<dbReference type="Proteomes" id="UP000183210">
    <property type="component" value="Unassembled WGS sequence"/>
</dbReference>
<protein>
    <recommendedName>
        <fullName evidence="3">DUF2218 domain-containing protein</fullName>
    </recommendedName>
</protein>
<evidence type="ECO:0000313" key="1">
    <source>
        <dbReference type="EMBL" id="SEQ83971.1"/>
    </source>
</evidence>
<proteinExistence type="predicted"/>
<evidence type="ECO:0000313" key="2">
    <source>
        <dbReference type="Proteomes" id="UP000183210"/>
    </source>
</evidence>
<gene>
    <name evidence="1" type="ORF">SAMN05216409_10972</name>
</gene>
<dbReference type="RefSeq" id="WP_074826928.1">
    <property type="nucleotide sequence ID" value="NZ_FOEV01000009.1"/>
</dbReference>